<dbReference type="InterPro" id="IPR018783">
    <property type="entry name" value="TF_ENY2"/>
</dbReference>
<comment type="subcellular location">
    <subcellularLocation>
        <location evidence="1">Nucleus</location>
        <location evidence="1">Nucleoplasm</location>
    </subcellularLocation>
</comment>
<keyword evidence="1" id="KW-0156">Chromatin regulator</keyword>
<dbReference type="GO" id="GO:0070390">
    <property type="term" value="C:transcription export complex 2"/>
    <property type="evidence" value="ECO:0007669"/>
    <property type="project" value="UniProtKB-UniRule"/>
</dbReference>
<keyword evidence="1" id="KW-0509">mRNA transport</keyword>
<keyword evidence="1" id="KW-0539">Nucleus</keyword>
<dbReference type="GO" id="GO:0006406">
    <property type="term" value="P:mRNA export from nucleus"/>
    <property type="evidence" value="ECO:0007669"/>
    <property type="project" value="UniProtKB-UniRule"/>
</dbReference>
<evidence type="ECO:0000313" key="3">
    <source>
        <dbReference type="EMBL" id="CAF3030293.1"/>
    </source>
</evidence>
<dbReference type="GO" id="GO:0003713">
    <property type="term" value="F:transcription coactivator activity"/>
    <property type="evidence" value="ECO:0007669"/>
    <property type="project" value="UniProtKB-UniRule"/>
</dbReference>
<feature type="region of interest" description="Disordered" evidence="2">
    <location>
        <begin position="1"/>
        <end position="24"/>
    </location>
</feature>
<dbReference type="Proteomes" id="UP000675881">
    <property type="component" value="Chromosome 8"/>
</dbReference>
<dbReference type="GO" id="GO:0015031">
    <property type="term" value="P:protein transport"/>
    <property type="evidence" value="ECO:0007669"/>
    <property type="project" value="UniProtKB-KW"/>
</dbReference>
<keyword evidence="1" id="KW-0010">Activator</keyword>
<protein>
    <recommendedName>
        <fullName evidence="1">Transcription and mRNA export factor ENY2</fullName>
    </recommendedName>
    <alternativeName>
        <fullName evidence="1">Enhancer of yellow 2 transcription factor homolog</fullName>
    </alternativeName>
</protein>
<dbReference type="GO" id="GO:0000124">
    <property type="term" value="C:SAGA complex"/>
    <property type="evidence" value="ECO:0007669"/>
    <property type="project" value="UniProtKB-UniRule"/>
</dbReference>
<reference evidence="3" key="1">
    <citation type="submission" date="2021-02" db="EMBL/GenBank/DDBJ databases">
        <authorList>
            <person name="Bekaert M."/>
        </authorList>
    </citation>
    <scope>NUCLEOTIDE SEQUENCE</scope>
    <source>
        <strain evidence="3">IoA-00</strain>
    </source>
</reference>
<sequence length="106" mass="12320">MTSSVNNDKLNDSTTESSIQSKLIESGKREELRKKLEDRFENSEWKADLQTQCLELIGKHADSEDYTLERLVNEMVPRAFHAVPHILKQELIKDIQVFLEKEAMDD</sequence>
<dbReference type="AlphaFoldDB" id="A0A7R8DB03"/>
<dbReference type="PANTHER" id="PTHR12514">
    <property type="entry name" value="ENHANCER OF YELLOW 2 TRANSCRIPTION FACTOR"/>
    <property type="match status" value="1"/>
</dbReference>
<gene>
    <name evidence="3" type="ORF">LSAA_13595</name>
</gene>
<comment type="subunit">
    <text evidence="1">Component of the nuclear pore complex (NPC)-associated TREX-2 complex (transcription and export complex 2). Component of the SAGA transcription coactivator-HAT complex. Within the SAGA complex, participates to a subcomplex of SAGA called the DUB module (deubiquitination module).</text>
</comment>
<dbReference type="EMBL" id="HG994587">
    <property type="protein sequence ID" value="CAF3030293.1"/>
    <property type="molecule type" value="Genomic_DNA"/>
</dbReference>
<dbReference type="Gene3D" id="1.10.246.140">
    <property type="match status" value="1"/>
</dbReference>
<keyword evidence="1" id="KW-0813">Transport</keyword>
<dbReference type="GO" id="GO:0005654">
    <property type="term" value="C:nucleoplasm"/>
    <property type="evidence" value="ECO:0007669"/>
    <property type="project" value="UniProtKB-SubCell"/>
</dbReference>
<feature type="compositionally biased region" description="Polar residues" evidence="2">
    <location>
        <begin position="1"/>
        <end position="23"/>
    </location>
</feature>
<keyword evidence="1" id="KW-0804">Transcription</keyword>
<keyword evidence="4" id="KW-1185">Reference proteome</keyword>
<dbReference type="Pfam" id="PF10163">
    <property type="entry name" value="EnY2"/>
    <property type="match status" value="1"/>
</dbReference>
<dbReference type="GO" id="GO:0006325">
    <property type="term" value="P:chromatin organization"/>
    <property type="evidence" value="ECO:0007669"/>
    <property type="project" value="UniProtKB-KW"/>
</dbReference>
<proteinExistence type="inferred from homology"/>
<dbReference type="GO" id="GO:0005643">
    <property type="term" value="C:nuclear pore"/>
    <property type="evidence" value="ECO:0007669"/>
    <property type="project" value="UniProtKB-UniRule"/>
</dbReference>
<dbReference type="GO" id="GO:0006368">
    <property type="term" value="P:transcription elongation by RNA polymerase II"/>
    <property type="evidence" value="ECO:0007669"/>
    <property type="project" value="UniProtKB-UniRule"/>
</dbReference>
<keyword evidence="1" id="KW-0653">Protein transport</keyword>
<accession>A0A7R8DB03</accession>
<evidence type="ECO:0000256" key="2">
    <source>
        <dbReference type="SAM" id="MobiDB-lite"/>
    </source>
</evidence>
<keyword evidence="1" id="KW-0805">Transcription regulation</keyword>
<dbReference type="HAMAP" id="MF_03046">
    <property type="entry name" value="ENY2_Sus1"/>
    <property type="match status" value="1"/>
</dbReference>
<comment type="function">
    <text evidence="1">Involved in mRNA export coupled transcription activation by association with both the TREX-2 and the SAGA complexes. The transcription regulatory histone acetylation (HAT) complex SAGA is a multiprotein complex that activates transcription by remodeling chromatin and mediating histone acetylation and deubiquitination. Within the SAGA complex, participates to a subcomplex that specifically deubiquitinates histones. The SAGA complex is recruited to specific gene promoters by activators, where it is required for transcription. The TREX-2 complex functions in docking export-competent ribonucleoprotein particles (mRNPs) to the nuclear entrance of the nuclear pore complex (nuclear basket). TREX-2 participates in mRNA export and accurate chromatin positioning in the nucleus by tethering genes to the nuclear periphery.</text>
</comment>
<organism evidence="3 4">
    <name type="scientific">Lepeophtheirus salmonis</name>
    <name type="common">Salmon louse</name>
    <name type="synonym">Caligus salmonis</name>
    <dbReference type="NCBI Taxonomy" id="72036"/>
    <lineage>
        <taxon>Eukaryota</taxon>
        <taxon>Metazoa</taxon>
        <taxon>Ecdysozoa</taxon>
        <taxon>Arthropoda</taxon>
        <taxon>Crustacea</taxon>
        <taxon>Multicrustacea</taxon>
        <taxon>Hexanauplia</taxon>
        <taxon>Copepoda</taxon>
        <taxon>Siphonostomatoida</taxon>
        <taxon>Caligidae</taxon>
        <taxon>Lepeophtheirus</taxon>
    </lineage>
</organism>
<dbReference type="InterPro" id="IPR038212">
    <property type="entry name" value="TF_EnY2_sf"/>
</dbReference>
<evidence type="ECO:0000313" key="4">
    <source>
        <dbReference type="Proteomes" id="UP000675881"/>
    </source>
</evidence>
<comment type="similarity">
    <text evidence="1">Belongs to the ENY2 family.</text>
</comment>
<dbReference type="GO" id="GO:0071819">
    <property type="term" value="C:DUBm complex"/>
    <property type="evidence" value="ECO:0007669"/>
    <property type="project" value="UniProtKB-UniRule"/>
</dbReference>
<name>A0A7R8DB03_LEPSM</name>
<keyword evidence="1" id="KW-0811">Translocation</keyword>
<evidence type="ECO:0000256" key="1">
    <source>
        <dbReference type="HAMAP-Rule" id="MF_03046"/>
    </source>
</evidence>